<gene>
    <name evidence="2" type="ordered locus">TP03_0769</name>
</gene>
<keyword evidence="1" id="KW-0472">Membrane</keyword>
<dbReference type="KEGG" id="tpv:TP03_0769"/>
<evidence type="ECO:0000313" key="3">
    <source>
        <dbReference type="Proteomes" id="UP000001949"/>
    </source>
</evidence>
<dbReference type="VEuPathDB" id="PiroplasmaDB:TpMuguga_03g00769"/>
<dbReference type="eggNOG" id="ENOG502S9BR">
    <property type="taxonomic scope" value="Eukaryota"/>
</dbReference>
<protein>
    <submittedName>
        <fullName evidence="2">Uncharacterized protein</fullName>
    </submittedName>
</protein>
<dbReference type="STRING" id="5875.Q4MYS2"/>
<keyword evidence="1" id="KW-1133">Transmembrane helix</keyword>
<evidence type="ECO:0000313" key="2">
    <source>
        <dbReference type="EMBL" id="EAN30610.1"/>
    </source>
</evidence>
<evidence type="ECO:0000256" key="1">
    <source>
        <dbReference type="SAM" id="Phobius"/>
    </source>
</evidence>
<keyword evidence="3" id="KW-1185">Reference proteome</keyword>
<dbReference type="Proteomes" id="UP000001949">
    <property type="component" value="Unassembled WGS sequence"/>
</dbReference>
<proteinExistence type="predicted"/>
<feature type="transmembrane region" description="Helical" evidence="1">
    <location>
        <begin position="26"/>
        <end position="47"/>
    </location>
</feature>
<keyword evidence="1" id="KW-0812">Transmembrane</keyword>
<dbReference type="InParanoid" id="Q4MYS2"/>
<dbReference type="OMA" id="GYNLSMK"/>
<comment type="caution">
    <text evidence="2">The sequence shown here is derived from an EMBL/GenBank/DDBJ whole genome shotgun (WGS) entry which is preliminary data.</text>
</comment>
<reference evidence="2 3" key="1">
    <citation type="journal article" date="2005" name="Science">
        <title>Genome sequence of Theileria parva, a bovine pathogen that transforms lymphocytes.</title>
        <authorList>
            <person name="Gardner M.J."/>
            <person name="Bishop R."/>
            <person name="Shah T."/>
            <person name="de Villiers E.P."/>
            <person name="Carlton J.M."/>
            <person name="Hall N."/>
            <person name="Ren Q."/>
            <person name="Paulsen I.T."/>
            <person name="Pain A."/>
            <person name="Berriman M."/>
            <person name="Wilson R.J.M."/>
            <person name="Sato S."/>
            <person name="Ralph S.A."/>
            <person name="Mann D.J."/>
            <person name="Xiong Z."/>
            <person name="Shallom S.J."/>
            <person name="Weidman J."/>
            <person name="Jiang L."/>
            <person name="Lynn J."/>
            <person name="Weaver B."/>
            <person name="Shoaibi A."/>
            <person name="Domingo A.R."/>
            <person name="Wasawo D."/>
            <person name="Crabtree J."/>
            <person name="Wortman J.R."/>
            <person name="Haas B."/>
            <person name="Angiuoli S.V."/>
            <person name="Creasy T.H."/>
            <person name="Lu C."/>
            <person name="Suh B."/>
            <person name="Silva J.C."/>
            <person name="Utterback T.R."/>
            <person name="Feldblyum T.V."/>
            <person name="Pertea M."/>
            <person name="Allen J."/>
            <person name="Nierman W.C."/>
            <person name="Taracha E.L.N."/>
            <person name="Salzberg S.L."/>
            <person name="White O.R."/>
            <person name="Fitzhugh H.A."/>
            <person name="Morzaria S."/>
            <person name="Venter J.C."/>
            <person name="Fraser C.M."/>
            <person name="Nene V."/>
        </authorList>
    </citation>
    <scope>NUCLEOTIDE SEQUENCE [LARGE SCALE GENOMIC DNA]</scope>
    <source>
        <strain evidence="2 3">Muguga</strain>
    </source>
</reference>
<accession>Q4MYS2</accession>
<organism evidence="2 3">
    <name type="scientific">Theileria parva</name>
    <name type="common">East coast fever infection agent</name>
    <dbReference type="NCBI Taxonomy" id="5875"/>
    <lineage>
        <taxon>Eukaryota</taxon>
        <taxon>Sar</taxon>
        <taxon>Alveolata</taxon>
        <taxon>Apicomplexa</taxon>
        <taxon>Aconoidasida</taxon>
        <taxon>Piroplasmida</taxon>
        <taxon>Theileriidae</taxon>
        <taxon>Theileria</taxon>
    </lineage>
</organism>
<name>Q4MYS2_THEPA</name>
<sequence>MSKLGKFLILFVEIQFIGQYFRNPSVFHSLLFGTAAGVVFYSSYIGLRALKVKFFDTDYIARQSRWRYLEKQQLYQRELAQDMNSAYVASLAEEYDPVALRPPGAPM</sequence>
<dbReference type="AlphaFoldDB" id="Q4MYS2"/>
<dbReference type="EMBL" id="AAGK01000006">
    <property type="protein sequence ID" value="EAN30610.1"/>
    <property type="molecule type" value="Genomic_DNA"/>
</dbReference>
<dbReference type="FunCoup" id="Q4MYS2">
    <property type="interactions" value="7"/>
</dbReference>